<sequence>MKVTPQKSVLDRRAFKHRKRMPFRTIQSVEIRKMQLNYDDFEITAQMRFITKRLFDKKYYL</sequence>
<organism evidence="1 2">
    <name type="scientific">Runella slithyformis (strain ATCC 29530 / DSM 19594 / LMG 11500 / NCIMB 11436 / LSU 4)</name>
    <dbReference type="NCBI Taxonomy" id="761193"/>
    <lineage>
        <taxon>Bacteria</taxon>
        <taxon>Pseudomonadati</taxon>
        <taxon>Bacteroidota</taxon>
        <taxon>Cytophagia</taxon>
        <taxon>Cytophagales</taxon>
        <taxon>Spirosomataceae</taxon>
        <taxon>Runella</taxon>
    </lineage>
</organism>
<dbReference type="RefSeq" id="WP_013930367.1">
    <property type="nucleotide sequence ID" value="NC_015703.1"/>
</dbReference>
<evidence type="ECO:0000313" key="1">
    <source>
        <dbReference type="EMBL" id="AEI51078.1"/>
    </source>
</evidence>
<proteinExistence type="predicted"/>
<dbReference type="AlphaFoldDB" id="A0A7U4E7W6"/>
<gene>
    <name evidence="1" type="ordered locus">Runsl_4763</name>
</gene>
<dbReference type="EMBL" id="CP002859">
    <property type="protein sequence ID" value="AEI51078.1"/>
    <property type="molecule type" value="Genomic_DNA"/>
</dbReference>
<dbReference type="KEGG" id="rsi:Runsl_4763"/>
<name>A0A7U4E7W6_RUNSL</name>
<protein>
    <submittedName>
        <fullName evidence="1">Uncharacterized protein</fullName>
    </submittedName>
</protein>
<accession>A0A7U4E7W6</accession>
<evidence type="ECO:0000313" key="2">
    <source>
        <dbReference type="Proteomes" id="UP000000493"/>
    </source>
</evidence>
<reference evidence="1 2" key="2">
    <citation type="journal article" date="2012" name="Stand. Genomic Sci.">
        <title>Complete genome sequence of the aquatic bacterium Runella slithyformis type strain (LSU 4(T)).</title>
        <authorList>
            <person name="Copeland A."/>
            <person name="Zhang X."/>
            <person name="Misra M."/>
            <person name="Lapidus A."/>
            <person name="Nolan M."/>
            <person name="Lucas S."/>
            <person name="Deshpande S."/>
            <person name="Cheng J.F."/>
            <person name="Tapia R."/>
            <person name="Goodwin L.A."/>
            <person name="Pitluck S."/>
            <person name="Liolios K."/>
            <person name="Pagani I."/>
            <person name="Ivanova N."/>
            <person name="Mikhailova N."/>
            <person name="Pati A."/>
            <person name="Chen A."/>
            <person name="Palaniappan K."/>
            <person name="Land M."/>
            <person name="Hauser L."/>
            <person name="Pan C."/>
            <person name="Jeffries C.D."/>
            <person name="Detter J.C."/>
            <person name="Brambilla E.M."/>
            <person name="Rohde M."/>
            <person name="Djao O.D."/>
            <person name="Goker M."/>
            <person name="Sikorski J."/>
            <person name="Tindall B.J."/>
            <person name="Woyke T."/>
            <person name="Bristow J."/>
            <person name="Eisen J.A."/>
            <person name="Markowitz V."/>
            <person name="Hugenholtz P."/>
            <person name="Kyrpides N.C."/>
            <person name="Klenk H.P."/>
            <person name="Mavromatis K."/>
        </authorList>
    </citation>
    <scope>NUCLEOTIDE SEQUENCE [LARGE SCALE GENOMIC DNA]</scope>
    <source>
        <strain evidence="2">ATCC 29530 / DSM 19594 / LMG 11500 / NCIMB 11436 / LSU 4</strain>
    </source>
</reference>
<dbReference type="Proteomes" id="UP000000493">
    <property type="component" value="Chromosome"/>
</dbReference>
<reference evidence="2" key="1">
    <citation type="submission" date="2011-06" db="EMBL/GenBank/DDBJ databases">
        <title>The complete genome of chromosome of Runella slithyformis DSM 19594.</title>
        <authorList>
            <consortium name="US DOE Joint Genome Institute (JGI-PGF)"/>
            <person name="Lucas S."/>
            <person name="Han J."/>
            <person name="Lapidus A."/>
            <person name="Bruce D."/>
            <person name="Goodwin L."/>
            <person name="Pitluck S."/>
            <person name="Peters L."/>
            <person name="Kyrpides N."/>
            <person name="Mavromatis K."/>
            <person name="Ivanova N."/>
            <person name="Ovchinnikova G."/>
            <person name="Zhang X."/>
            <person name="Misra M."/>
            <person name="Detter J.C."/>
            <person name="Tapia R."/>
            <person name="Han C."/>
            <person name="Land M."/>
            <person name="Hauser L."/>
            <person name="Markowitz V."/>
            <person name="Cheng J.-F."/>
            <person name="Hugenholtz P."/>
            <person name="Woyke T."/>
            <person name="Wu D."/>
            <person name="Tindall B."/>
            <person name="Faehrich R."/>
            <person name="Brambilla E."/>
            <person name="Klenk H.-P."/>
            <person name="Eisen J.A."/>
        </authorList>
    </citation>
    <scope>NUCLEOTIDE SEQUENCE [LARGE SCALE GENOMIC DNA]</scope>
    <source>
        <strain evidence="2">ATCC 29530 / DSM 19594 / LMG 11500 / NCIMB 11436 / LSU 4</strain>
    </source>
</reference>
<keyword evidence="2" id="KW-1185">Reference proteome</keyword>